<keyword evidence="1" id="KW-0472">Membrane</keyword>
<organism evidence="2">
    <name type="scientific">Oikopleura dioica</name>
    <name type="common">Tunicate</name>
    <dbReference type="NCBI Taxonomy" id="34765"/>
    <lineage>
        <taxon>Eukaryota</taxon>
        <taxon>Metazoa</taxon>
        <taxon>Chordata</taxon>
        <taxon>Tunicata</taxon>
        <taxon>Appendicularia</taxon>
        <taxon>Copelata</taxon>
        <taxon>Oikopleuridae</taxon>
        <taxon>Oikopleura</taxon>
    </lineage>
</organism>
<name>E4YTG3_OIKDI</name>
<evidence type="ECO:0000313" key="2">
    <source>
        <dbReference type="EMBL" id="CBY38752.1"/>
    </source>
</evidence>
<reference evidence="2" key="1">
    <citation type="journal article" date="2010" name="Science">
        <title>Plasticity of animal genome architecture unmasked by rapid evolution of a pelagic tunicate.</title>
        <authorList>
            <person name="Denoeud F."/>
            <person name="Henriet S."/>
            <person name="Mungpakdee S."/>
            <person name="Aury J.M."/>
            <person name="Da Silva C."/>
            <person name="Brinkmann H."/>
            <person name="Mikhaleva J."/>
            <person name="Olsen L.C."/>
            <person name="Jubin C."/>
            <person name="Canestro C."/>
            <person name="Bouquet J.M."/>
            <person name="Danks G."/>
            <person name="Poulain J."/>
            <person name="Campsteijn C."/>
            <person name="Adamski M."/>
            <person name="Cross I."/>
            <person name="Yadetie F."/>
            <person name="Muffato M."/>
            <person name="Louis A."/>
            <person name="Butcher S."/>
            <person name="Tsagkogeorga G."/>
            <person name="Konrad A."/>
            <person name="Singh S."/>
            <person name="Jensen M.F."/>
            <person name="Cong E.H."/>
            <person name="Eikeseth-Otteraa H."/>
            <person name="Noel B."/>
            <person name="Anthouard V."/>
            <person name="Porcel B.M."/>
            <person name="Kachouri-Lafond R."/>
            <person name="Nishino A."/>
            <person name="Ugolini M."/>
            <person name="Chourrout P."/>
            <person name="Nishida H."/>
            <person name="Aasland R."/>
            <person name="Huzurbazar S."/>
            <person name="Westhof E."/>
            <person name="Delsuc F."/>
            <person name="Lehrach H."/>
            <person name="Reinhardt R."/>
            <person name="Weissenbach J."/>
            <person name="Roy S.W."/>
            <person name="Artiguenave F."/>
            <person name="Postlethwait J.H."/>
            <person name="Manak J.R."/>
            <person name="Thompson E.M."/>
            <person name="Jaillon O."/>
            <person name="Du Pasquier L."/>
            <person name="Boudinot P."/>
            <person name="Liberles D.A."/>
            <person name="Volff J.N."/>
            <person name="Philippe H."/>
            <person name="Lenhard B."/>
            <person name="Roest Crollius H."/>
            <person name="Wincker P."/>
            <person name="Chourrout D."/>
        </authorList>
    </citation>
    <scope>NUCLEOTIDE SEQUENCE [LARGE SCALE GENOMIC DNA]</scope>
</reference>
<evidence type="ECO:0000256" key="1">
    <source>
        <dbReference type="SAM" id="Phobius"/>
    </source>
</evidence>
<evidence type="ECO:0008006" key="3">
    <source>
        <dbReference type="Google" id="ProtNLM"/>
    </source>
</evidence>
<dbReference type="EMBL" id="FN655315">
    <property type="protein sequence ID" value="CBY38752.1"/>
    <property type="molecule type" value="Genomic_DNA"/>
</dbReference>
<dbReference type="AlphaFoldDB" id="E4YTG3"/>
<keyword evidence="1" id="KW-0812">Transmembrane</keyword>
<dbReference type="Proteomes" id="UP000011014">
    <property type="component" value="Unassembled WGS sequence"/>
</dbReference>
<accession>E4YTG3</accession>
<proteinExistence type="predicted"/>
<feature type="transmembrane region" description="Helical" evidence="1">
    <location>
        <begin position="444"/>
        <end position="464"/>
    </location>
</feature>
<sequence>MLIFSIFVALITSQEVFDSNLVCEENPCNNDCDCEPTCRDENSFFCRMEHDSPLIGKKCDFSLDFTCDGSCIRMTVPKGYMDEMAQGMNRNGVLHMCQDNSYLCDFVDACKFRLEGEYFVFDSCSVENRACNQIEIERDGDESFYATSTVVWDRQASLIRMPRPLKEVTCKVIINLAEASLFPSVANPMSVDDKPVEIVMTLWKTKFGIWPGITATKAQLPNGELSYIIGEVIHARIQPVLPLRRTVAFDGEEVDFNLNSCWLASPNDPSIKYLIISENAVVADPIVPVEIEYSPTSYIGQDFEYNSKRALAFNFQVAIFRNGDPMKLICETSFKFDTVKVISGSRKRRETRQQQKEVSPSDIFTTNAEFAVYKNSTLPLKEGLFGVENSDVSELEALREIARISNRAEVRAVVQPGAYLSETLPKTKNLTLEDIQSDINNGNGWITIETLLLLPLLSVLIIAARMYRTYSILNKCAHFINGKILHKKAIFEKAEIKEEYHPRSELTTQSSLDDETIHFSHDDKIPILPK</sequence>
<protein>
    <recommendedName>
        <fullName evidence="3">ZP domain-containing protein</fullName>
    </recommendedName>
</protein>
<keyword evidence="1" id="KW-1133">Transmembrane helix</keyword>
<gene>
    <name evidence="2" type="ORF">GSOID_T00019271001</name>
</gene>